<evidence type="ECO:0000313" key="7">
    <source>
        <dbReference type="Proteomes" id="UP000294575"/>
    </source>
</evidence>
<dbReference type="PANTHER" id="PTHR42872">
    <property type="entry name" value="PROTEIN-GLUTAMATE METHYLESTERASE/PROTEIN-GLUTAMINE GLUTAMINASE"/>
    <property type="match status" value="1"/>
</dbReference>
<dbReference type="InterPro" id="IPR000673">
    <property type="entry name" value="Sig_transdc_resp-reg_Me-estase"/>
</dbReference>
<dbReference type="SUPFAM" id="SSF52738">
    <property type="entry name" value="Methylesterase CheB, C-terminal domain"/>
    <property type="match status" value="1"/>
</dbReference>
<dbReference type="InterPro" id="IPR035909">
    <property type="entry name" value="CheB_C"/>
</dbReference>
<dbReference type="EMBL" id="SNYK01000005">
    <property type="protein sequence ID" value="TDQ38123.1"/>
    <property type="molecule type" value="Genomic_DNA"/>
</dbReference>
<dbReference type="Gene3D" id="3.40.50.180">
    <property type="entry name" value="Methylesterase CheB, C-terminal domain"/>
    <property type="match status" value="1"/>
</dbReference>
<evidence type="ECO:0000256" key="1">
    <source>
        <dbReference type="ARBA" id="ARBA00022801"/>
    </source>
</evidence>
<sequence length="315" mass="33629">MRIAILADSHLQRGILRELLGRLGHEVVFNAAPGLLEAGALGQYAADAWLVCLLHVDRHQQKLLEQLYDQDIPVLVDEGEAPPASSEDYPRWQRSLENKLDALCPPRPAGVLPVQPGLPGTPDGEPAAQLWLLAASLGGPAAVKEFLDCLPAGLPIGFLYAQHIDPGFEKSLPRAVGRHSQWQVRLARHNDFVRSGEVVVVPVGHELSFTASGRMQCLERPWTGSYAPSIGQMMLNLATGFGRRSGVIVFSGMGGDGSGACMDAAGLGMQIWTQDAGSSACPSMPDSVRETGYSTCSGSPRELAQALLQHVGRAS</sequence>
<dbReference type="PANTHER" id="PTHR42872:SF6">
    <property type="entry name" value="PROTEIN-GLUTAMATE METHYLESTERASE_PROTEIN-GLUTAMINE GLUTAMINASE"/>
    <property type="match status" value="1"/>
</dbReference>
<feature type="active site" evidence="4">
    <location>
        <position position="136"/>
    </location>
</feature>
<feature type="domain" description="CheB-type methylesterase" evidence="5">
    <location>
        <begin position="126"/>
        <end position="314"/>
    </location>
</feature>
<gene>
    <name evidence="6" type="ORF">DFQ45_10534</name>
</gene>
<dbReference type="PROSITE" id="PS50122">
    <property type="entry name" value="CHEB"/>
    <property type="match status" value="1"/>
</dbReference>
<dbReference type="RefSeq" id="WP_101497138.1">
    <property type="nucleotide sequence ID" value="NZ_LNJZ01000008.1"/>
</dbReference>
<evidence type="ECO:0000259" key="5">
    <source>
        <dbReference type="PROSITE" id="PS50122"/>
    </source>
</evidence>
<feature type="active site" evidence="4">
    <location>
        <position position="256"/>
    </location>
</feature>
<name>A0A4R6U0J9_9GAMM</name>
<evidence type="ECO:0000256" key="4">
    <source>
        <dbReference type="PROSITE-ProRule" id="PRU00050"/>
    </source>
</evidence>
<evidence type="ECO:0000313" key="6">
    <source>
        <dbReference type="EMBL" id="TDQ38123.1"/>
    </source>
</evidence>
<dbReference type="GO" id="GO:0005737">
    <property type="term" value="C:cytoplasm"/>
    <property type="evidence" value="ECO:0007669"/>
    <property type="project" value="InterPro"/>
</dbReference>
<feature type="active site" evidence="4">
    <location>
        <position position="163"/>
    </location>
</feature>
<dbReference type="OrthoDB" id="9793421at2"/>
<evidence type="ECO:0000256" key="2">
    <source>
        <dbReference type="ARBA" id="ARBA00039140"/>
    </source>
</evidence>
<comment type="caution">
    <text evidence="6">The sequence shown here is derived from an EMBL/GenBank/DDBJ whole genome shotgun (WGS) entry which is preliminary data.</text>
</comment>
<accession>A0A4R6U0J9</accession>
<keyword evidence="7" id="KW-1185">Reference proteome</keyword>
<organism evidence="6 7">
    <name type="scientific">Thiopseudomonas denitrificans</name>
    <dbReference type="NCBI Taxonomy" id="1501432"/>
    <lineage>
        <taxon>Bacteria</taxon>
        <taxon>Pseudomonadati</taxon>
        <taxon>Pseudomonadota</taxon>
        <taxon>Gammaproteobacteria</taxon>
        <taxon>Pseudomonadales</taxon>
        <taxon>Pseudomonadaceae</taxon>
        <taxon>Thiopseudomonas</taxon>
    </lineage>
</organism>
<keyword evidence="4" id="KW-0145">Chemotaxis</keyword>
<dbReference type="EC" id="3.1.1.61" evidence="2"/>
<dbReference type="AlphaFoldDB" id="A0A4R6U0J9"/>
<reference evidence="6 7" key="1">
    <citation type="submission" date="2019-03" db="EMBL/GenBank/DDBJ databases">
        <title>Genomic Encyclopedia of Type Strains, Phase IV (KMG-IV): sequencing the most valuable type-strain genomes for metagenomic binning, comparative biology and taxonomic classification.</title>
        <authorList>
            <person name="Goeker M."/>
        </authorList>
    </citation>
    <scope>NUCLEOTIDE SEQUENCE [LARGE SCALE GENOMIC DNA]</scope>
    <source>
        <strain evidence="6 7">DSM 28679</strain>
    </source>
</reference>
<dbReference type="Pfam" id="PF01339">
    <property type="entry name" value="CheB_methylest"/>
    <property type="match status" value="1"/>
</dbReference>
<dbReference type="Proteomes" id="UP000294575">
    <property type="component" value="Unassembled WGS sequence"/>
</dbReference>
<comment type="catalytic activity">
    <reaction evidence="3">
        <text>[protein]-L-glutamate 5-O-methyl ester + H2O = L-glutamyl-[protein] + methanol + H(+)</text>
        <dbReference type="Rhea" id="RHEA:23236"/>
        <dbReference type="Rhea" id="RHEA-COMP:10208"/>
        <dbReference type="Rhea" id="RHEA-COMP:10311"/>
        <dbReference type="ChEBI" id="CHEBI:15377"/>
        <dbReference type="ChEBI" id="CHEBI:15378"/>
        <dbReference type="ChEBI" id="CHEBI:17790"/>
        <dbReference type="ChEBI" id="CHEBI:29973"/>
        <dbReference type="ChEBI" id="CHEBI:82795"/>
        <dbReference type="EC" id="3.1.1.61"/>
    </reaction>
</comment>
<dbReference type="GO" id="GO:0006935">
    <property type="term" value="P:chemotaxis"/>
    <property type="evidence" value="ECO:0007669"/>
    <property type="project" value="UniProtKB-UniRule"/>
</dbReference>
<keyword evidence="1 4" id="KW-0378">Hydrolase</keyword>
<dbReference type="GO" id="GO:0000156">
    <property type="term" value="F:phosphorelay response regulator activity"/>
    <property type="evidence" value="ECO:0007669"/>
    <property type="project" value="InterPro"/>
</dbReference>
<evidence type="ECO:0000256" key="3">
    <source>
        <dbReference type="ARBA" id="ARBA00048267"/>
    </source>
</evidence>
<protein>
    <recommendedName>
        <fullName evidence="2">protein-glutamate methylesterase</fullName>
        <ecNumber evidence="2">3.1.1.61</ecNumber>
    </recommendedName>
</protein>
<proteinExistence type="predicted"/>
<dbReference type="GO" id="GO:0008984">
    <property type="term" value="F:protein-glutamate methylesterase activity"/>
    <property type="evidence" value="ECO:0007669"/>
    <property type="project" value="UniProtKB-EC"/>
</dbReference>